<dbReference type="InterPro" id="IPR022789">
    <property type="entry name" value="ParD"/>
</dbReference>
<sequence length="93" mass="10145">MNAVRTINVALSDELAVELDEAVANGEYDSSGEVIRELLLIWSSERAGPAANLERLRAMIREGLASGEPIDGNFDLTDIKRCSEARLTALRTN</sequence>
<dbReference type="RefSeq" id="WP_345863388.1">
    <property type="nucleotide sequence ID" value="NZ_JBDIMF010000001.1"/>
</dbReference>
<dbReference type="InterPro" id="IPR038296">
    <property type="entry name" value="ParD_sf"/>
</dbReference>
<evidence type="ECO:0000313" key="3">
    <source>
        <dbReference type="EMBL" id="MEN2785771.1"/>
    </source>
</evidence>
<dbReference type="Proteomes" id="UP001404104">
    <property type="component" value="Unassembled WGS sequence"/>
</dbReference>
<keyword evidence="2" id="KW-1277">Toxin-antitoxin system</keyword>
<reference evidence="3 4" key="1">
    <citation type="submission" date="2024-05" db="EMBL/GenBank/DDBJ databases">
        <authorList>
            <person name="Liu Q."/>
            <person name="Xin Y.-H."/>
        </authorList>
    </citation>
    <scope>NUCLEOTIDE SEQUENCE [LARGE SCALE GENOMIC DNA]</scope>
    <source>
        <strain evidence="3 4">CGMCC 1.15349</strain>
    </source>
</reference>
<proteinExistence type="inferred from homology"/>
<organism evidence="3 4">
    <name type="scientific">Sphingomonas qilianensis</name>
    <dbReference type="NCBI Taxonomy" id="1736690"/>
    <lineage>
        <taxon>Bacteria</taxon>
        <taxon>Pseudomonadati</taxon>
        <taxon>Pseudomonadota</taxon>
        <taxon>Alphaproteobacteria</taxon>
        <taxon>Sphingomonadales</taxon>
        <taxon>Sphingomonadaceae</taxon>
        <taxon>Sphingomonas</taxon>
    </lineage>
</organism>
<comment type="caution">
    <text evidence="3">The sequence shown here is derived from an EMBL/GenBank/DDBJ whole genome shotgun (WGS) entry which is preliminary data.</text>
</comment>
<dbReference type="Pfam" id="PF03693">
    <property type="entry name" value="ParD_antitoxin"/>
    <property type="match status" value="1"/>
</dbReference>
<name>A0ABU9XSV5_9SPHN</name>
<dbReference type="PANTHER" id="PTHR36582">
    <property type="entry name" value="ANTITOXIN PARD"/>
    <property type="match status" value="1"/>
</dbReference>
<dbReference type="EMBL" id="JBDIMF010000001">
    <property type="protein sequence ID" value="MEN2785771.1"/>
    <property type="molecule type" value="Genomic_DNA"/>
</dbReference>
<comment type="similarity">
    <text evidence="1">Belongs to the ParD antitoxin family.</text>
</comment>
<dbReference type="Gene3D" id="6.10.10.120">
    <property type="entry name" value="Antitoxin ParD1-like"/>
    <property type="match status" value="1"/>
</dbReference>
<dbReference type="InterPro" id="IPR010985">
    <property type="entry name" value="Ribbon_hlx_hlx"/>
</dbReference>
<evidence type="ECO:0000256" key="1">
    <source>
        <dbReference type="ARBA" id="ARBA00008580"/>
    </source>
</evidence>
<gene>
    <name evidence="3" type="ORF">ABC969_04980</name>
</gene>
<keyword evidence="4" id="KW-1185">Reference proteome</keyword>
<dbReference type="SUPFAM" id="SSF47598">
    <property type="entry name" value="Ribbon-helix-helix"/>
    <property type="match status" value="1"/>
</dbReference>
<dbReference type="PANTHER" id="PTHR36582:SF2">
    <property type="entry name" value="ANTITOXIN PARD"/>
    <property type="match status" value="1"/>
</dbReference>
<evidence type="ECO:0000256" key="2">
    <source>
        <dbReference type="ARBA" id="ARBA00022649"/>
    </source>
</evidence>
<accession>A0ABU9XSV5</accession>
<dbReference type="CDD" id="cd22231">
    <property type="entry name" value="RHH_NikR_HicB-like"/>
    <property type="match status" value="1"/>
</dbReference>
<evidence type="ECO:0000313" key="4">
    <source>
        <dbReference type="Proteomes" id="UP001404104"/>
    </source>
</evidence>
<protein>
    <submittedName>
        <fullName evidence="3">Type II toxin-antitoxin system ParD family antitoxin</fullName>
    </submittedName>
</protein>